<feature type="domain" description="Bromo" evidence="9">
    <location>
        <begin position="832"/>
        <end position="902"/>
    </location>
</feature>
<dbReference type="PRINTS" id="PR00503">
    <property type="entry name" value="BROMODOMAIN"/>
</dbReference>
<dbReference type="CDD" id="cd04369">
    <property type="entry name" value="Bromodomain"/>
    <property type="match status" value="1"/>
</dbReference>
<feature type="region of interest" description="Disordered" evidence="8">
    <location>
        <begin position="305"/>
        <end position="328"/>
    </location>
</feature>
<feature type="non-terminal residue" evidence="10">
    <location>
        <position position="1"/>
    </location>
</feature>
<feature type="compositionally biased region" description="Basic and acidic residues" evidence="8">
    <location>
        <begin position="645"/>
        <end position="672"/>
    </location>
</feature>
<dbReference type="AlphaFoldDB" id="A0A6D2I9G0"/>
<dbReference type="InterPro" id="IPR001487">
    <property type="entry name" value="Bromodomain"/>
</dbReference>
<accession>A0A6D2I9G0</accession>
<evidence type="ECO:0000256" key="8">
    <source>
        <dbReference type="SAM" id="MobiDB-lite"/>
    </source>
</evidence>
<proteinExistence type="inferred from homology"/>
<evidence type="ECO:0000256" key="4">
    <source>
        <dbReference type="ARBA" id="ARBA00023117"/>
    </source>
</evidence>
<feature type="compositionally biased region" description="Basic residues" evidence="8">
    <location>
        <begin position="422"/>
        <end position="431"/>
    </location>
</feature>
<protein>
    <recommendedName>
        <fullName evidence="9">Bromo domain-containing protein</fullName>
    </recommendedName>
</protein>
<dbReference type="GO" id="GO:0004402">
    <property type="term" value="F:histone acetyltransferase activity"/>
    <property type="evidence" value="ECO:0007669"/>
    <property type="project" value="InterPro"/>
</dbReference>
<dbReference type="GO" id="GO:0005669">
    <property type="term" value="C:transcription factor TFIID complex"/>
    <property type="evidence" value="ECO:0007669"/>
    <property type="project" value="InterPro"/>
</dbReference>
<evidence type="ECO:0000259" key="9">
    <source>
        <dbReference type="PROSITE" id="PS50014"/>
    </source>
</evidence>
<dbReference type="Gene3D" id="1.20.920.10">
    <property type="entry name" value="Bromodomain-like"/>
    <property type="match status" value="1"/>
</dbReference>
<feature type="compositionally biased region" description="Acidic residues" evidence="8">
    <location>
        <begin position="720"/>
        <end position="729"/>
    </location>
</feature>
<dbReference type="GO" id="GO:0016251">
    <property type="term" value="F:RNA polymerase II general transcription initiation factor activity"/>
    <property type="evidence" value="ECO:0007669"/>
    <property type="project" value="InterPro"/>
</dbReference>
<dbReference type="SUPFAM" id="SSF47370">
    <property type="entry name" value="Bromodomain"/>
    <property type="match status" value="1"/>
</dbReference>
<keyword evidence="3" id="KW-0805">Transcription regulation</keyword>
<dbReference type="Proteomes" id="UP000467841">
    <property type="component" value="Unassembled WGS sequence"/>
</dbReference>
<evidence type="ECO:0000256" key="3">
    <source>
        <dbReference type="ARBA" id="ARBA00023015"/>
    </source>
</evidence>
<comment type="caution">
    <text evidence="10">The sequence shown here is derived from an EMBL/GenBank/DDBJ whole genome shotgun (WGS) entry which is preliminary data.</text>
</comment>
<feature type="region of interest" description="Disordered" evidence="8">
    <location>
        <begin position="245"/>
        <end position="283"/>
    </location>
</feature>
<dbReference type="PROSITE" id="PS50014">
    <property type="entry name" value="BROMODOMAIN_2"/>
    <property type="match status" value="1"/>
</dbReference>
<dbReference type="PANTHER" id="PTHR13900:SF0">
    <property type="entry name" value="TRANSCRIPTION INITIATION FACTOR TFIID SUBUNIT 1"/>
    <property type="match status" value="1"/>
</dbReference>
<keyword evidence="5" id="KW-0804">Transcription</keyword>
<dbReference type="InterPro" id="IPR036427">
    <property type="entry name" value="Bromodomain-like_sf"/>
</dbReference>
<dbReference type="PROSITE" id="PS00633">
    <property type="entry name" value="BROMODOMAIN_1"/>
    <property type="match status" value="1"/>
</dbReference>
<sequence length="935" mass="105176">VCSYESMLAGLYRLKHLGITRFTLPASISNALAQLPDEAIALAAASHIERELQITPWNLSSNFVACTNQDRANIERLEITGVGDPSGRGLGFSFVRAAPKAPAAAGHMKKKAAAGRGAPTVTGTDADLRRLSMDAAREVLLKFNVPDEIIAKQTRWHRIAMIRKLSSEQAASGVKVDPTTIGKYARGQRMSFLQMQQQAREKCQEIWDRQLLSLSAFDGDENESENEANSDLDSFAGDLENLLDAEEGGDGEESNMSKNDKLDGVKGLKMRRRPSQVETDEEIEDEATEYAELCRLLMQEEDQKKKKKKTRAVGEGMGSFPPPRPNIGFQIAEPVRKATVIDKKPIATQPDASFLLNESTVKDTRNVDIPMIKTPKGKQVKESGNSLGQVPKLKIVNDNLKQFKEKKSARENFVCGACGQHGHMRTNKHCPRYRENTESQPEGMDIDKSVGKPSSSEQSGQTKKLKPIKNTKAAPKSAMKVSVDEAPKGDNSSSKTGTLPLRFRYGIPAGGMSDNPGSEAPGSSEQAAVSDIDTKTKSTSKFSKLKISSKPKPKESKVESDRPSQSLMPTYSRERAESETHKPSVSGQPLSSTERNQGASSRHTISIPQPSVSLDRDQAESRRPHLVIRPPTEREQPQKKLVIKRSKEITDHDMSSLEESPRFESRKTKRMAELAGFQRQQSFRLPENSLERRPKEDRAWWEEEEISTGGHRAARRDYDDMSVSEEPNEIAEIRRYEEVIRSEREEEERQKAKKKKKKKKLQPELVEGYLEDYPPRRNDRRLSERGGRNVRSRYVSDFETNGADYAPQPKRRKKGEVGLANILESIVDTLRLKEEVSRLFLKPVSKKEAPDYLDVVERPMDLSTIRDKVRKIEYRDREQFRHDVWQIKFNAHLYNDGRNPGIPPLADQLLEICDYLLDEHGDQLTEAEKGIDPND</sequence>
<dbReference type="InterPro" id="IPR018359">
    <property type="entry name" value="Bromodomain_CS"/>
</dbReference>
<dbReference type="Pfam" id="PF00439">
    <property type="entry name" value="Bromodomain"/>
    <property type="match status" value="1"/>
</dbReference>
<evidence type="ECO:0000313" key="11">
    <source>
        <dbReference type="Proteomes" id="UP000467841"/>
    </source>
</evidence>
<dbReference type="GO" id="GO:0051123">
    <property type="term" value="P:RNA polymerase II preinitiation complex assembly"/>
    <property type="evidence" value="ECO:0007669"/>
    <property type="project" value="TreeGrafter"/>
</dbReference>
<dbReference type="InterPro" id="IPR041670">
    <property type="entry name" value="Znf-CCHC_6"/>
</dbReference>
<reference evidence="10" key="1">
    <citation type="submission" date="2020-01" db="EMBL/GenBank/DDBJ databases">
        <authorList>
            <person name="Mishra B."/>
        </authorList>
    </citation>
    <scope>NUCLEOTIDE SEQUENCE [LARGE SCALE GENOMIC DNA]</scope>
</reference>
<organism evidence="10 11">
    <name type="scientific">Microthlaspi erraticum</name>
    <dbReference type="NCBI Taxonomy" id="1685480"/>
    <lineage>
        <taxon>Eukaryota</taxon>
        <taxon>Viridiplantae</taxon>
        <taxon>Streptophyta</taxon>
        <taxon>Embryophyta</taxon>
        <taxon>Tracheophyta</taxon>
        <taxon>Spermatophyta</taxon>
        <taxon>Magnoliopsida</taxon>
        <taxon>eudicotyledons</taxon>
        <taxon>Gunneridae</taxon>
        <taxon>Pentapetalae</taxon>
        <taxon>rosids</taxon>
        <taxon>malvids</taxon>
        <taxon>Brassicales</taxon>
        <taxon>Brassicaceae</taxon>
        <taxon>Coluteocarpeae</taxon>
        <taxon>Microthlaspi</taxon>
    </lineage>
</organism>
<feature type="compositionally biased region" description="Polar residues" evidence="8">
    <location>
        <begin position="583"/>
        <end position="612"/>
    </location>
</feature>
<evidence type="ECO:0000256" key="1">
    <source>
        <dbReference type="ARBA" id="ARBA00004123"/>
    </source>
</evidence>
<feature type="compositionally biased region" description="Basic and acidic residues" evidence="8">
    <location>
        <begin position="731"/>
        <end position="750"/>
    </location>
</feature>
<feature type="compositionally biased region" description="Basic and acidic residues" evidence="8">
    <location>
        <begin position="689"/>
        <end position="701"/>
    </location>
</feature>
<dbReference type="Pfam" id="PF12157">
    <property type="entry name" value="DUF3591"/>
    <property type="match status" value="1"/>
</dbReference>
<keyword evidence="11" id="KW-1185">Reference proteome</keyword>
<feature type="compositionally biased region" description="Basic and acidic residues" evidence="8">
    <location>
        <begin position="572"/>
        <end position="582"/>
    </location>
</feature>
<dbReference type="EMBL" id="CACVBM020001052">
    <property type="protein sequence ID" value="CAA7026549.1"/>
    <property type="molecule type" value="Genomic_DNA"/>
</dbReference>
<evidence type="ECO:0000256" key="2">
    <source>
        <dbReference type="ARBA" id="ARBA00009064"/>
    </source>
</evidence>
<evidence type="ECO:0000256" key="7">
    <source>
        <dbReference type="PROSITE-ProRule" id="PRU00035"/>
    </source>
</evidence>
<dbReference type="InterPro" id="IPR040240">
    <property type="entry name" value="TAF1"/>
</dbReference>
<evidence type="ECO:0000256" key="6">
    <source>
        <dbReference type="ARBA" id="ARBA00023242"/>
    </source>
</evidence>
<dbReference type="FunFam" id="1.20.920.10:FF:000043">
    <property type="entry name" value="Transcription initiation factor TFIID subunit 1"/>
    <property type="match status" value="1"/>
</dbReference>
<gene>
    <name evidence="10" type="ORF">MERR_LOCUS13784</name>
</gene>
<keyword evidence="4 7" id="KW-0103">Bromodomain</keyword>
<dbReference type="PANTHER" id="PTHR13900">
    <property type="entry name" value="TRANSCRIPTION INITIATION FACTOR TFIID"/>
    <property type="match status" value="1"/>
</dbReference>
<feature type="compositionally biased region" description="Basic and acidic residues" evidence="8">
    <location>
        <begin position="614"/>
        <end position="623"/>
    </location>
</feature>
<feature type="region of interest" description="Disordered" evidence="8">
    <location>
        <begin position="419"/>
        <end position="761"/>
    </location>
</feature>
<feature type="compositionally biased region" description="Basic and acidic residues" evidence="8">
    <location>
        <begin position="552"/>
        <end position="562"/>
    </location>
</feature>
<dbReference type="SMART" id="SM00297">
    <property type="entry name" value="BROMO"/>
    <property type="match status" value="1"/>
</dbReference>
<feature type="compositionally biased region" description="Basic residues" evidence="8">
    <location>
        <begin position="751"/>
        <end position="760"/>
    </location>
</feature>
<feature type="compositionally biased region" description="Polar residues" evidence="8">
    <location>
        <begin position="452"/>
        <end position="462"/>
    </location>
</feature>
<dbReference type="InterPro" id="IPR022591">
    <property type="entry name" value="TAF1_HAT_dom"/>
</dbReference>
<comment type="similarity">
    <text evidence="2">Belongs to the TAF1 family.</text>
</comment>
<dbReference type="Pfam" id="PF15288">
    <property type="entry name" value="zf-CCHC_6"/>
    <property type="match status" value="1"/>
</dbReference>
<dbReference type="OrthoDB" id="21449at2759"/>
<dbReference type="GO" id="GO:0017025">
    <property type="term" value="F:TBP-class protein binding"/>
    <property type="evidence" value="ECO:0007669"/>
    <property type="project" value="InterPro"/>
</dbReference>
<comment type="subcellular location">
    <subcellularLocation>
        <location evidence="1">Nucleus</location>
    </subcellularLocation>
</comment>
<evidence type="ECO:0000313" key="10">
    <source>
        <dbReference type="EMBL" id="CAA7026549.1"/>
    </source>
</evidence>
<keyword evidence="6" id="KW-0539">Nucleus</keyword>
<evidence type="ECO:0000256" key="5">
    <source>
        <dbReference type="ARBA" id="ARBA00023163"/>
    </source>
</evidence>
<name>A0A6D2I9G0_9BRAS</name>